<evidence type="ECO:0000313" key="2">
    <source>
        <dbReference type="Proteomes" id="UP001565368"/>
    </source>
</evidence>
<name>A0ABR3QFQ1_9TREE</name>
<comment type="caution">
    <text evidence="1">The sequence shown here is derived from an EMBL/GenBank/DDBJ whole genome shotgun (WGS) entry which is preliminary data.</text>
</comment>
<keyword evidence="2" id="KW-1185">Reference proteome</keyword>
<dbReference type="RefSeq" id="XP_069213120.1">
    <property type="nucleotide sequence ID" value="XM_069349576.1"/>
</dbReference>
<dbReference type="Proteomes" id="UP001565368">
    <property type="component" value="Unassembled WGS sequence"/>
</dbReference>
<reference evidence="1 2" key="1">
    <citation type="submission" date="2023-08" db="EMBL/GenBank/DDBJ databases">
        <title>Annotated Genome Sequence of Vanrija albida AlHP1.</title>
        <authorList>
            <person name="Herzog R."/>
        </authorList>
    </citation>
    <scope>NUCLEOTIDE SEQUENCE [LARGE SCALE GENOMIC DNA]</scope>
    <source>
        <strain evidence="1 2">AlHP1</strain>
    </source>
</reference>
<proteinExistence type="predicted"/>
<organism evidence="1 2">
    <name type="scientific">Vanrija albida</name>
    <dbReference type="NCBI Taxonomy" id="181172"/>
    <lineage>
        <taxon>Eukaryota</taxon>
        <taxon>Fungi</taxon>
        <taxon>Dikarya</taxon>
        <taxon>Basidiomycota</taxon>
        <taxon>Agaricomycotina</taxon>
        <taxon>Tremellomycetes</taxon>
        <taxon>Trichosporonales</taxon>
        <taxon>Trichosporonaceae</taxon>
        <taxon>Vanrija</taxon>
    </lineage>
</organism>
<protein>
    <submittedName>
        <fullName evidence="1">Uncharacterized protein</fullName>
    </submittedName>
</protein>
<gene>
    <name evidence="1" type="ORF">Q8F55_000926</name>
</gene>
<dbReference type="GeneID" id="95981969"/>
<evidence type="ECO:0000313" key="1">
    <source>
        <dbReference type="EMBL" id="KAL1413176.1"/>
    </source>
</evidence>
<sequence length="220" mass="23411">MPVIPEVLGPYIVTYPLLAAAYNTPGRTIPVPVPPGIPSELLGLVTLIQTHPAPAPGALDAAISLKTNTDLAVAGFGGENHAIPAALEALAQSINDMDNNMMRRLDVLEQNLNDRLNSLGRLERLNRAHQLPGIPIVTIPIPSLPLPPPRSPSPRSRTIPELSAYLQYLSAGFPQQLLPPSVALGPLLPNPVNDELLHAILGLEMSVCESRVVAPSSMTR</sequence>
<accession>A0ABR3QFQ1</accession>
<dbReference type="EMBL" id="JBBXJM010000001">
    <property type="protein sequence ID" value="KAL1413176.1"/>
    <property type="molecule type" value="Genomic_DNA"/>
</dbReference>